<sequence>MLGFSHLRVLAATLLYQAIGGAATPATTTSAPSSASTSLCCQTYDVFTNVFVPNTITLCTPLPTNSPSPTAPPPGFSPTVYDLCTRHCFGKPNGTPTPTTCPITCTSSTTYGTGPATTFAATTFTNPDIQGTGGGCSPTSSTGGPPPAQSHYGQCGGQGYTGPASCATPYTCSAVSPTYYSQCL</sequence>
<dbReference type="Proteomes" id="UP000076798">
    <property type="component" value="Unassembled WGS sequence"/>
</dbReference>
<protein>
    <recommendedName>
        <fullName evidence="3">CBM1 domain-containing protein</fullName>
    </recommendedName>
</protein>
<dbReference type="GO" id="GO:0030248">
    <property type="term" value="F:cellulose binding"/>
    <property type="evidence" value="ECO:0007669"/>
    <property type="project" value="InterPro"/>
</dbReference>
<feature type="domain" description="CBM1" evidence="3">
    <location>
        <begin position="147"/>
        <end position="184"/>
    </location>
</feature>
<feature type="signal peptide" evidence="2">
    <location>
        <begin position="1"/>
        <end position="23"/>
    </location>
</feature>
<dbReference type="STRING" id="1314776.A0A166AWW1"/>
<reference evidence="4 5" key="1">
    <citation type="journal article" date="2016" name="Mol. Biol. Evol.">
        <title>Comparative Genomics of Early-Diverging Mushroom-Forming Fungi Provides Insights into the Origins of Lignocellulose Decay Capabilities.</title>
        <authorList>
            <person name="Nagy L.G."/>
            <person name="Riley R."/>
            <person name="Tritt A."/>
            <person name="Adam C."/>
            <person name="Daum C."/>
            <person name="Floudas D."/>
            <person name="Sun H."/>
            <person name="Yadav J.S."/>
            <person name="Pangilinan J."/>
            <person name="Larsson K.H."/>
            <person name="Matsuura K."/>
            <person name="Barry K."/>
            <person name="Labutti K."/>
            <person name="Kuo R."/>
            <person name="Ohm R.A."/>
            <person name="Bhattacharya S.S."/>
            <person name="Shirouzu T."/>
            <person name="Yoshinaga Y."/>
            <person name="Martin F.M."/>
            <person name="Grigoriev I.V."/>
            <person name="Hibbett D.S."/>
        </authorList>
    </citation>
    <scope>NUCLEOTIDE SEQUENCE [LARGE SCALE GENOMIC DNA]</scope>
    <source>
        <strain evidence="4 5">HHB10207 ss-3</strain>
    </source>
</reference>
<evidence type="ECO:0000256" key="1">
    <source>
        <dbReference type="ARBA" id="ARBA00022729"/>
    </source>
</evidence>
<evidence type="ECO:0000313" key="5">
    <source>
        <dbReference type="Proteomes" id="UP000076798"/>
    </source>
</evidence>
<evidence type="ECO:0000259" key="3">
    <source>
        <dbReference type="PROSITE" id="PS51164"/>
    </source>
</evidence>
<dbReference type="InterPro" id="IPR000254">
    <property type="entry name" value="CBD"/>
</dbReference>
<dbReference type="EMBL" id="KV428128">
    <property type="protein sequence ID" value="KZT35765.1"/>
    <property type="molecule type" value="Genomic_DNA"/>
</dbReference>
<feature type="chain" id="PRO_5007870908" description="CBM1 domain-containing protein" evidence="2">
    <location>
        <begin position="24"/>
        <end position="184"/>
    </location>
</feature>
<dbReference type="SUPFAM" id="SSF57180">
    <property type="entry name" value="Cellulose-binding domain"/>
    <property type="match status" value="1"/>
</dbReference>
<proteinExistence type="predicted"/>
<dbReference type="OrthoDB" id="2586582at2759"/>
<dbReference type="PROSITE" id="PS51164">
    <property type="entry name" value="CBM1_2"/>
    <property type="match status" value="1"/>
</dbReference>
<gene>
    <name evidence="4" type="ORF">SISSUDRAFT_129387</name>
</gene>
<dbReference type="Pfam" id="PF00734">
    <property type="entry name" value="CBM_1"/>
    <property type="match status" value="1"/>
</dbReference>
<dbReference type="GO" id="GO:0005975">
    <property type="term" value="P:carbohydrate metabolic process"/>
    <property type="evidence" value="ECO:0007669"/>
    <property type="project" value="InterPro"/>
</dbReference>
<evidence type="ECO:0000313" key="4">
    <source>
        <dbReference type="EMBL" id="KZT35765.1"/>
    </source>
</evidence>
<name>A0A166AWW1_9AGAM</name>
<keyword evidence="1 2" id="KW-0732">Signal</keyword>
<organism evidence="4 5">
    <name type="scientific">Sistotremastrum suecicum HHB10207 ss-3</name>
    <dbReference type="NCBI Taxonomy" id="1314776"/>
    <lineage>
        <taxon>Eukaryota</taxon>
        <taxon>Fungi</taxon>
        <taxon>Dikarya</taxon>
        <taxon>Basidiomycota</taxon>
        <taxon>Agaricomycotina</taxon>
        <taxon>Agaricomycetes</taxon>
        <taxon>Sistotremastrales</taxon>
        <taxon>Sistotremastraceae</taxon>
        <taxon>Sistotremastrum</taxon>
    </lineage>
</organism>
<dbReference type="AlphaFoldDB" id="A0A166AWW1"/>
<dbReference type="GO" id="GO:0005576">
    <property type="term" value="C:extracellular region"/>
    <property type="evidence" value="ECO:0007669"/>
    <property type="project" value="InterPro"/>
</dbReference>
<accession>A0A166AWW1</accession>
<dbReference type="InterPro" id="IPR035971">
    <property type="entry name" value="CBD_sf"/>
</dbReference>
<keyword evidence="5" id="KW-1185">Reference proteome</keyword>
<evidence type="ECO:0000256" key="2">
    <source>
        <dbReference type="SAM" id="SignalP"/>
    </source>
</evidence>
<dbReference type="SMART" id="SM00236">
    <property type="entry name" value="fCBD"/>
    <property type="match status" value="1"/>
</dbReference>